<comment type="pathway">
    <text evidence="3 4">Cofactor biosynthesis; coenzyme A biosynthesis; CoA from (R)-pantothenate: step 3/5.</text>
</comment>
<comment type="catalytic activity">
    <reaction evidence="3 4">
        <text>N-[(R)-4-phosphopantothenoyl]-L-cysteine + H(+) = (R)-4'-phosphopantetheine + CO2</text>
        <dbReference type="Rhea" id="RHEA:16793"/>
        <dbReference type="ChEBI" id="CHEBI:15378"/>
        <dbReference type="ChEBI" id="CHEBI:16526"/>
        <dbReference type="ChEBI" id="CHEBI:59458"/>
        <dbReference type="ChEBI" id="CHEBI:61723"/>
        <dbReference type="EC" id="4.1.1.36"/>
    </reaction>
</comment>
<reference evidence="7 8" key="1">
    <citation type="submission" date="2018-06" db="EMBL/GenBank/DDBJ databases">
        <title>Genomic Encyclopedia of Type Strains, Phase III (KMG-III): the genomes of soil and plant-associated and newly described type strains.</title>
        <authorList>
            <person name="Whitman W."/>
        </authorList>
    </citation>
    <scope>NUCLEOTIDE SEQUENCE [LARGE SCALE GENOMIC DNA]</scope>
    <source>
        <strain evidence="7 8">CECT 7945</strain>
    </source>
</reference>
<comment type="similarity">
    <text evidence="3 4">In the C-terminal section; belongs to the PPC synthetase family.</text>
</comment>
<organism evidence="7 8">
    <name type="scientific">Winogradskyella epiphytica</name>
    <dbReference type="NCBI Taxonomy" id="262005"/>
    <lineage>
        <taxon>Bacteria</taxon>
        <taxon>Pseudomonadati</taxon>
        <taxon>Bacteroidota</taxon>
        <taxon>Flavobacteriia</taxon>
        <taxon>Flavobacteriales</taxon>
        <taxon>Flavobacteriaceae</taxon>
        <taxon>Winogradskyella</taxon>
    </lineage>
</organism>
<proteinExistence type="inferred from homology"/>
<dbReference type="GO" id="GO:0004632">
    <property type="term" value="F:phosphopantothenate--cysteine ligase activity"/>
    <property type="evidence" value="ECO:0007669"/>
    <property type="project" value="UniProtKB-UniRule"/>
</dbReference>
<feature type="binding site" evidence="3">
    <location>
        <position position="293"/>
    </location>
    <ligand>
        <name>CTP</name>
        <dbReference type="ChEBI" id="CHEBI:37563"/>
    </ligand>
</feature>
<gene>
    <name evidence="3" type="primary">coaBC</name>
    <name evidence="7" type="ORF">DFQ11_10236</name>
</gene>
<evidence type="ECO:0000313" key="7">
    <source>
        <dbReference type="EMBL" id="PYE81463.1"/>
    </source>
</evidence>
<dbReference type="EMBL" id="QJTD01000002">
    <property type="protein sequence ID" value="PYE81463.1"/>
    <property type="molecule type" value="Genomic_DNA"/>
</dbReference>
<dbReference type="InterPro" id="IPR007085">
    <property type="entry name" value="DNA/pantothenate-metab_flavo_C"/>
</dbReference>
<dbReference type="InterPro" id="IPR035929">
    <property type="entry name" value="CoaB-like_sf"/>
</dbReference>
<dbReference type="GO" id="GO:0015937">
    <property type="term" value="P:coenzyme A biosynthetic process"/>
    <property type="evidence" value="ECO:0007669"/>
    <property type="project" value="UniProtKB-UniRule"/>
</dbReference>
<feature type="region of interest" description="Phosphopantothenate--cysteine ligase" evidence="3">
    <location>
        <begin position="194"/>
        <end position="403"/>
    </location>
</feature>
<dbReference type="PANTHER" id="PTHR14359:SF6">
    <property type="entry name" value="PHOSPHOPANTOTHENOYLCYSTEINE DECARBOXYLASE"/>
    <property type="match status" value="1"/>
</dbReference>
<dbReference type="EC" id="4.1.1.36" evidence="3"/>
<feature type="domain" description="Flavoprotein" evidence="5">
    <location>
        <begin position="7"/>
        <end position="179"/>
    </location>
</feature>
<dbReference type="UniPathway" id="UPA00241">
    <property type="reaction ID" value="UER00353"/>
</dbReference>
<dbReference type="Pfam" id="PF02441">
    <property type="entry name" value="Flavoprotein"/>
    <property type="match status" value="1"/>
</dbReference>
<dbReference type="EC" id="6.3.2.5" evidence="3"/>
<dbReference type="GO" id="GO:0010181">
    <property type="term" value="F:FMN binding"/>
    <property type="evidence" value="ECO:0007669"/>
    <property type="project" value="UniProtKB-UniRule"/>
</dbReference>
<comment type="caution">
    <text evidence="3">Lacks conserved residue(s) required for the propagation of feature annotation.</text>
</comment>
<sequence>MSILKDKNILLGITAGIAAYKSANLVRLFIKAGANVKVVMTPASKDFITPLTLSTLSKNPVYSSFVNEDDDNQVWNNHVDLGLWADLFVIAPATANTMAKMANGVCDNILMATYLSAKCPVYFAPAMDLDMYKHESTKASFDKLTSFGNKMIPAGTGELASGLVGEGRMAEPEDILSYIEKDILDQLPLKGKRILITAGPTHEALDPVRFIGNHSSGKMGFQIANAAANLGAEVILVSGPTHEKISHSLVSVKPVVSAEDMYSEVHKHFETSDIAILSAAVADYRPKNVAQQKIKKKDTAFTLELEKTKDILKSLGEIKKHQFLVGFALETNNELENAKGKLKSKNLDLIVLNSLQDKGAGFGVSTNKVTFITASNAIIENELKSKAEVAQDLMQLILKQIHA</sequence>
<comment type="pathway">
    <text evidence="3 4">Cofactor biosynthesis; coenzyme A biosynthesis; CoA from (R)-pantothenate: step 2/5.</text>
</comment>
<accession>A0A2V4XIM3</accession>
<evidence type="ECO:0000256" key="1">
    <source>
        <dbReference type="ARBA" id="ARBA00022793"/>
    </source>
</evidence>
<dbReference type="OrthoDB" id="9802554at2"/>
<dbReference type="Gene3D" id="3.40.50.1950">
    <property type="entry name" value="Flavin prenyltransferase-like"/>
    <property type="match status" value="1"/>
</dbReference>
<keyword evidence="1 3" id="KW-0210">Decarboxylase</keyword>
<dbReference type="SUPFAM" id="SSF102645">
    <property type="entry name" value="CoaB-like"/>
    <property type="match status" value="1"/>
</dbReference>
<dbReference type="InterPro" id="IPR005252">
    <property type="entry name" value="CoaBC"/>
</dbReference>
<dbReference type="GO" id="GO:0004633">
    <property type="term" value="F:phosphopantothenoylcysteine decarboxylase activity"/>
    <property type="evidence" value="ECO:0007669"/>
    <property type="project" value="UniProtKB-UniRule"/>
</dbReference>
<dbReference type="Gene3D" id="3.40.50.10300">
    <property type="entry name" value="CoaB-like"/>
    <property type="match status" value="1"/>
</dbReference>
<comment type="similarity">
    <text evidence="3 4">In the N-terminal section; belongs to the HFCD (homo-oligomeric flavin containing Cys decarboxylase) superfamily.</text>
</comment>
<feature type="binding site" evidence="3">
    <location>
        <position position="345"/>
    </location>
    <ligand>
        <name>CTP</name>
        <dbReference type="ChEBI" id="CHEBI:37563"/>
    </ligand>
</feature>
<feature type="binding site" evidence="3">
    <location>
        <position position="283"/>
    </location>
    <ligand>
        <name>CTP</name>
        <dbReference type="ChEBI" id="CHEBI:37563"/>
    </ligand>
</feature>
<comment type="function">
    <text evidence="4">Catalyzes two steps in the biosynthesis of coenzyme A. In the first step cysteine is conjugated to 4'-phosphopantothenate to form 4-phosphopantothenoylcysteine, in the latter compound is decarboxylated to form 4'-phosphopantotheine.</text>
</comment>
<evidence type="ECO:0000256" key="3">
    <source>
        <dbReference type="HAMAP-Rule" id="MF_02225"/>
    </source>
</evidence>
<protein>
    <recommendedName>
        <fullName evidence="3">Coenzyme A biosynthesis bifunctional protein CoaBC</fullName>
    </recommendedName>
    <alternativeName>
        <fullName evidence="3">DNA/pantothenate metabolism flavoprotein</fullName>
    </alternativeName>
    <alternativeName>
        <fullName evidence="3">Phosphopantothenoylcysteine synthetase/decarboxylase</fullName>
        <shortName evidence="3">PPCS-PPCDC</shortName>
    </alternativeName>
    <domain>
        <recommendedName>
            <fullName evidence="3">Phosphopantothenoylcysteine decarboxylase</fullName>
            <shortName evidence="3">PPC decarboxylase</shortName>
            <shortName evidence="3">PPC-DC</shortName>
            <ecNumber evidence="3">4.1.1.36</ecNumber>
        </recommendedName>
        <alternativeName>
            <fullName evidence="3">CoaC</fullName>
        </alternativeName>
    </domain>
    <domain>
        <recommendedName>
            <fullName evidence="3">Phosphopantothenate--cysteine ligase</fullName>
            <ecNumber evidence="3">6.3.2.5</ecNumber>
        </recommendedName>
        <alternativeName>
            <fullName evidence="3">CoaB</fullName>
        </alternativeName>
        <alternativeName>
            <fullName evidence="3">Phosphopantothenoylcysteine synthetase</fullName>
            <shortName evidence="3">PPC synthetase</shortName>
            <shortName evidence="3">PPC-S</shortName>
        </alternativeName>
    </domain>
</protein>
<comment type="catalytic activity">
    <reaction evidence="3 4">
        <text>(R)-4'-phosphopantothenate + L-cysteine + CTP = N-[(R)-4-phosphopantothenoyl]-L-cysteine + CMP + diphosphate + H(+)</text>
        <dbReference type="Rhea" id="RHEA:19397"/>
        <dbReference type="ChEBI" id="CHEBI:10986"/>
        <dbReference type="ChEBI" id="CHEBI:15378"/>
        <dbReference type="ChEBI" id="CHEBI:33019"/>
        <dbReference type="ChEBI" id="CHEBI:35235"/>
        <dbReference type="ChEBI" id="CHEBI:37563"/>
        <dbReference type="ChEBI" id="CHEBI:59458"/>
        <dbReference type="ChEBI" id="CHEBI:60377"/>
        <dbReference type="EC" id="6.3.2.5"/>
    </reaction>
</comment>
<keyword evidence="3" id="KW-0460">Magnesium</keyword>
<feature type="binding site" evidence="3">
    <location>
        <position position="341"/>
    </location>
    <ligand>
        <name>CTP</name>
        <dbReference type="ChEBI" id="CHEBI:37563"/>
    </ligand>
</feature>
<dbReference type="GO" id="GO:0071513">
    <property type="term" value="C:phosphopantothenoylcysteine decarboxylase complex"/>
    <property type="evidence" value="ECO:0007669"/>
    <property type="project" value="TreeGrafter"/>
</dbReference>
<dbReference type="GO" id="GO:0046872">
    <property type="term" value="F:metal ion binding"/>
    <property type="evidence" value="ECO:0007669"/>
    <property type="project" value="UniProtKB-KW"/>
</dbReference>
<dbReference type="RefSeq" id="WP_110474869.1">
    <property type="nucleotide sequence ID" value="NZ_BMWQ01000002.1"/>
</dbReference>
<feature type="domain" description="DNA/pantothenate metabolism flavoprotein C-terminal" evidence="6">
    <location>
        <begin position="189"/>
        <end position="399"/>
    </location>
</feature>
<comment type="function">
    <text evidence="3">Catalyzes two sequential steps in the biosynthesis of coenzyme A. In the first step cysteine is conjugated to 4'-phosphopantothenate to form 4-phosphopantothenoylcysteine. In the second step the latter compound is decarboxylated to form 4'-phosphopantotheine.</text>
</comment>
<keyword evidence="3 4" id="KW-0436">Ligase</keyword>
<keyword evidence="3 4" id="KW-0285">Flavoprotein</keyword>
<keyword evidence="3" id="KW-0479">Metal-binding</keyword>
<dbReference type="InterPro" id="IPR036551">
    <property type="entry name" value="Flavin_trans-like"/>
</dbReference>
<dbReference type="Pfam" id="PF04127">
    <property type="entry name" value="DFP"/>
    <property type="match status" value="1"/>
</dbReference>
<comment type="caution">
    <text evidence="7">The sequence shown here is derived from an EMBL/GenBank/DDBJ whole genome shotgun (WGS) entry which is preliminary data.</text>
</comment>
<dbReference type="Proteomes" id="UP000248054">
    <property type="component" value="Unassembled WGS sequence"/>
</dbReference>
<feature type="region of interest" description="Phosphopantothenoylcysteine decarboxylase" evidence="3">
    <location>
        <begin position="1"/>
        <end position="193"/>
    </location>
</feature>
<name>A0A2V4XIM3_9FLAO</name>
<evidence type="ECO:0000256" key="2">
    <source>
        <dbReference type="ARBA" id="ARBA00023239"/>
    </source>
</evidence>
<keyword evidence="3 4" id="KW-0288">FMN</keyword>
<keyword evidence="3" id="KW-0511">Multifunctional enzyme</keyword>
<keyword evidence="2 3" id="KW-0456">Lyase</keyword>
<dbReference type="SUPFAM" id="SSF52507">
    <property type="entry name" value="Homo-oligomeric flavin-containing Cys decarboxylases, HFCD"/>
    <property type="match status" value="1"/>
</dbReference>
<dbReference type="PANTHER" id="PTHR14359">
    <property type="entry name" value="HOMO-OLIGOMERIC FLAVIN CONTAINING CYS DECARBOXYLASE FAMILY"/>
    <property type="match status" value="1"/>
</dbReference>
<dbReference type="GO" id="GO:0015941">
    <property type="term" value="P:pantothenate catabolic process"/>
    <property type="evidence" value="ECO:0007669"/>
    <property type="project" value="InterPro"/>
</dbReference>
<evidence type="ECO:0000256" key="4">
    <source>
        <dbReference type="RuleBase" id="RU364078"/>
    </source>
</evidence>
<evidence type="ECO:0000259" key="5">
    <source>
        <dbReference type="Pfam" id="PF02441"/>
    </source>
</evidence>
<comment type="cofactor">
    <cofactor evidence="3">
        <name>Mg(2+)</name>
        <dbReference type="ChEBI" id="CHEBI:18420"/>
    </cofactor>
</comment>
<feature type="binding site" evidence="3">
    <location>
        <position position="327"/>
    </location>
    <ligand>
        <name>CTP</name>
        <dbReference type="ChEBI" id="CHEBI:37563"/>
    </ligand>
</feature>
<dbReference type="NCBIfam" id="TIGR00521">
    <property type="entry name" value="coaBC_dfp"/>
    <property type="match status" value="1"/>
</dbReference>
<keyword evidence="8" id="KW-1185">Reference proteome</keyword>
<dbReference type="InterPro" id="IPR003382">
    <property type="entry name" value="Flavoprotein"/>
</dbReference>
<dbReference type="AlphaFoldDB" id="A0A2V4XIM3"/>
<evidence type="ECO:0000313" key="8">
    <source>
        <dbReference type="Proteomes" id="UP000248054"/>
    </source>
</evidence>
<dbReference type="HAMAP" id="MF_02225">
    <property type="entry name" value="CoaBC"/>
    <property type="match status" value="1"/>
</dbReference>
<comment type="cofactor">
    <cofactor evidence="3">
        <name>FMN</name>
        <dbReference type="ChEBI" id="CHEBI:58210"/>
    </cofactor>
    <text evidence="3">Binds 1 FMN per subunit.</text>
</comment>
<evidence type="ECO:0000259" key="6">
    <source>
        <dbReference type="Pfam" id="PF04127"/>
    </source>
</evidence>